<dbReference type="SUPFAM" id="SSF53822">
    <property type="entry name" value="Periplasmic binding protein-like I"/>
    <property type="match status" value="1"/>
</dbReference>
<dbReference type="InterPro" id="IPR050957">
    <property type="entry name" value="BMP_lipoprotein"/>
</dbReference>
<accession>A0A949NF72</accession>
<sequence length="398" mass="42857">MRRLFSMFLAVIMICGMLAGCQSKSEPAPQETNGAAADDTKKEDAGEAAKPEESKAPEEGKDLPKIACLLNGNLGDKSFFDSANAGMKLIKDELGCETNVIEMGFDNTVWETTLYEVSDQDYDIIIVGTYQMQEVLEKVALEYPDKKYIIFDSAVSYDKEDYSNVYSISFKQNEASYLAGALAAMIAADDSLPLSNGEKMISVVAAMDIPVLNDFIVGYIQGAEDTVPGTKVAVSYIGDFNDTAKAKDLAKAQFNLGSSVAFNVAAQAGLGMIEAAAQNERYAIGVDADQAMALKETQPDQSKVIVTSVLKNIDQVLLLSVKRHIEGTLPYGKEEALGMEENAVGLAVNEVYDGIATADMKSKVEELQGKIQAGEIKVPSAFEMSEDEISQMKSSVAP</sequence>
<evidence type="ECO:0000313" key="10">
    <source>
        <dbReference type="EMBL" id="MBU9738061.1"/>
    </source>
</evidence>
<keyword evidence="3" id="KW-1003">Cell membrane</keyword>
<keyword evidence="5" id="KW-0472">Membrane</keyword>
<dbReference type="InterPro" id="IPR028082">
    <property type="entry name" value="Peripla_BP_I"/>
</dbReference>
<reference evidence="10" key="1">
    <citation type="submission" date="2021-06" db="EMBL/GenBank/DDBJ databases">
        <title>Description of novel taxa of the family Lachnospiraceae.</title>
        <authorList>
            <person name="Chaplin A.V."/>
            <person name="Sokolova S.R."/>
            <person name="Pikina A.P."/>
            <person name="Korzhanova M."/>
            <person name="Belova V."/>
            <person name="Korostin D."/>
            <person name="Efimov B.A."/>
        </authorList>
    </citation>
    <scope>NUCLEOTIDE SEQUENCE</scope>
    <source>
        <strain evidence="10">ASD5720</strain>
    </source>
</reference>
<feature type="domain" description="ABC transporter substrate-binding protein PnrA-like" evidence="9">
    <location>
        <begin position="65"/>
        <end position="380"/>
    </location>
</feature>
<dbReference type="PROSITE" id="PS51257">
    <property type="entry name" value="PROKAR_LIPOPROTEIN"/>
    <property type="match status" value="1"/>
</dbReference>
<keyword evidence="11" id="KW-1185">Reference proteome</keyword>
<gene>
    <name evidence="10" type="ORF">KTH89_16075</name>
</gene>
<evidence type="ECO:0000256" key="3">
    <source>
        <dbReference type="ARBA" id="ARBA00022475"/>
    </source>
</evidence>
<dbReference type="EMBL" id="JAHQCW010000028">
    <property type="protein sequence ID" value="MBU9738061.1"/>
    <property type="molecule type" value="Genomic_DNA"/>
</dbReference>
<comment type="subcellular location">
    <subcellularLocation>
        <location evidence="1">Cell membrane</location>
        <topology evidence="1">Lipid-anchor</topology>
    </subcellularLocation>
</comment>
<evidence type="ECO:0000256" key="7">
    <source>
        <dbReference type="SAM" id="MobiDB-lite"/>
    </source>
</evidence>
<evidence type="ECO:0000256" key="1">
    <source>
        <dbReference type="ARBA" id="ARBA00004193"/>
    </source>
</evidence>
<dbReference type="InterPro" id="IPR003760">
    <property type="entry name" value="PnrA-like"/>
</dbReference>
<proteinExistence type="inferred from homology"/>
<dbReference type="PANTHER" id="PTHR34296:SF2">
    <property type="entry name" value="ABC TRANSPORTER GUANOSINE-BINDING PROTEIN NUPN"/>
    <property type="match status" value="1"/>
</dbReference>
<keyword evidence="6" id="KW-0449">Lipoprotein</keyword>
<evidence type="ECO:0000256" key="6">
    <source>
        <dbReference type="ARBA" id="ARBA00023288"/>
    </source>
</evidence>
<evidence type="ECO:0000256" key="5">
    <source>
        <dbReference type="ARBA" id="ARBA00023136"/>
    </source>
</evidence>
<dbReference type="RefSeq" id="WP_238722369.1">
    <property type="nucleotide sequence ID" value="NZ_JAHQCW010000028.1"/>
</dbReference>
<comment type="caution">
    <text evidence="10">The sequence shown here is derived from an EMBL/GenBank/DDBJ whole genome shotgun (WGS) entry which is preliminary data.</text>
</comment>
<dbReference type="Gene3D" id="3.40.50.2300">
    <property type="match status" value="2"/>
</dbReference>
<feature type="compositionally biased region" description="Basic and acidic residues" evidence="7">
    <location>
        <begin position="38"/>
        <end position="60"/>
    </location>
</feature>
<dbReference type="Proteomes" id="UP000712157">
    <property type="component" value="Unassembled WGS sequence"/>
</dbReference>
<dbReference type="GO" id="GO:0005886">
    <property type="term" value="C:plasma membrane"/>
    <property type="evidence" value="ECO:0007669"/>
    <property type="project" value="UniProtKB-SubCell"/>
</dbReference>
<name>A0A949NF72_9FIRM</name>
<evidence type="ECO:0000256" key="8">
    <source>
        <dbReference type="SAM" id="SignalP"/>
    </source>
</evidence>
<feature type="chain" id="PRO_5039146304" evidence="8">
    <location>
        <begin position="20"/>
        <end position="398"/>
    </location>
</feature>
<evidence type="ECO:0000256" key="2">
    <source>
        <dbReference type="ARBA" id="ARBA00008610"/>
    </source>
</evidence>
<feature type="signal peptide" evidence="8">
    <location>
        <begin position="1"/>
        <end position="19"/>
    </location>
</feature>
<evidence type="ECO:0000259" key="9">
    <source>
        <dbReference type="Pfam" id="PF02608"/>
    </source>
</evidence>
<keyword evidence="4 8" id="KW-0732">Signal</keyword>
<protein>
    <submittedName>
        <fullName evidence="10">BMP family ABC transporter substrate-binding protein</fullName>
    </submittedName>
</protein>
<dbReference type="Pfam" id="PF02608">
    <property type="entry name" value="Bmp"/>
    <property type="match status" value="1"/>
</dbReference>
<feature type="region of interest" description="Disordered" evidence="7">
    <location>
        <begin position="25"/>
        <end position="60"/>
    </location>
</feature>
<dbReference type="PANTHER" id="PTHR34296">
    <property type="entry name" value="TRANSCRIPTIONAL ACTIVATOR PROTEIN MED"/>
    <property type="match status" value="1"/>
</dbReference>
<evidence type="ECO:0000313" key="11">
    <source>
        <dbReference type="Proteomes" id="UP000712157"/>
    </source>
</evidence>
<comment type="similarity">
    <text evidence="2">Belongs to the BMP lipoprotein family.</text>
</comment>
<organism evidence="10 11">
    <name type="scientific">Diplocloster agilis</name>
    <dbReference type="NCBI Taxonomy" id="2850323"/>
    <lineage>
        <taxon>Bacteria</taxon>
        <taxon>Bacillati</taxon>
        <taxon>Bacillota</taxon>
        <taxon>Clostridia</taxon>
        <taxon>Lachnospirales</taxon>
        <taxon>Lachnospiraceae</taxon>
        <taxon>Diplocloster</taxon>
    </lineage>
</organism>
<evidence type="ECO:0000256" key="4">
    <source>
        <dbReference type="ARBA" id="ARBA00022729"/>
    </source>
</evidence>
<dbReference type="AlphaFoldDB" id="A0A949NF72"/>